<name>A0A8H3GZ23_9AGAM</name>
<evidence type="ECO:0000313" key="3">
    <source>
        <dbReference type="Proteomes" id="UP000663888"/>
    </source>
</evidence>
<dbReference type="PANTHER" id="PTHR19959">
    <property type="entry name" value="KINESIN LIGHT CHAIN"/>
    <property type="match status" value="1"/>
</dbReference>
<dbReference type="Gene3D" id="1.25.40.10">
    <property type="entry name" value="Tetratricopeptide repeat domain"/>
    <property type="match status" value="3"/>
</dbReference>
<dbReference type="AlphaFoldDB" id="A0A8H3GZ23"/>
<dbReference type="InterPro" id="IPR024983">
    <property type="entry name" value="CHAT_dom"/>
</dbReference>
<protein>
    <recommendedName>
        <fullName evidence="1">CHAT domain-containing protein</fullName>
    </recommendedName>
</protein>
<dbReference type="SUPFAM" id="SSF81901">
    <property type="entry name" value="HCP-like"/>
    <property type="match status" value="1"/>
</dbReference>
<reference evidence="2" key="1">
    <citation type="submission" date="2021-01" db="EMBL/GenBank/DDBJ databases">
        <authorList>
            <person name="Kaushik A."/>
        </authorList>
    </citation>
    <scope>NUCLEOTIDE SEQUENCE</scope>
    <source>
        <strain evidence="2">AG4-R118</strain>
    </source>
</reference>
<evidence type="ECO:0000313" key="2">
    <source>
        <dbReference type="EMBL" id="CAE6473581.1"/>
    </source>
</evidence>
<dbReference type="InterPro" id="IPR011990">
    <property type="entry name" value="TPR-like_helical_dom_sf"/>
</dbReference>
<dbReference type="PANTHER" id="PTHR19959:SF119">
    <property type="entry name" value="FUNGAL LIPASE-LIKE DOMAIN-CONTAINING PROTEIN"/>
    <property type="match status" value="1"/>
</dbReference>
<dbReference type="EMBL" id="CAJMWX010001191">
    <property type="protein sequence ID" value="CAE6473581.1"/>
    <property type="molecule type" value="Genomic_DNA"/>
</dbReference>
<dbReference type="Proteomes" id="UP000663888">
    <property type="component" value="Unassembled WGS sequence"/>
</dbReference>
<sequence length="1078" mass="119766">MLRLLARKGKAHEDQFTLRGEPEDIHKAIEYRAIIVALTPDDDPLMRNRLDNLGSAHGKRFLRLGDLVDVELAIEYNVLALSLTPEGDTYLLRRLTNLGIWQGERFQRLGELADLEKAIQYEARAVNLTPKGHPQLPRRLANLGTSHSYRFQRLGELADIVKAIEYQSRAVDLTPNGHADLSGMLATLGVLHKDLFQQLGDLGDLEKAIKYESRAVELTPDGHPDLSSILANLGAFHIKRFRRLDDLRDLENAIEYQSRAVNLTPDGHPHMSSMLANLGAFHSSRFERLGNLSDLDTAIQYQSHALDLTPQGHLDLSSNHSLLGVSHSHRFQRLSELADLEKAMYYHSRALDLTPDGHPDLPMRLANLGTSHNELFLRLDKPDDLEKAIEYQSRAVYLTPDSHPDLSIRLANLGASHTVKFQRLNELKDLEEAIRYQNRALDLSSDNHPNVSSWLVNLGTMLGFRFLRLHQLGDLEHAIQCQSRAVALAPSSHPNLAILHLRLAISHFGYYAHAKQLSHLEHSLNSFRMAARSPTSAPWIRFQSASQWAGFASKHVGLNPLEAFQTAIELLPQFIWLGATTAQRYQDLLKVETLAVDAAHAAIRLSNYALALEWLEHARCIIWNQNLMLRSPLDRLQSSHPILANRLLTASTQLHSAVSNSRESLALASGSMTAEQVAQQHHQLANEYNNLLSQARMLPSFEDFLQPIKANRLVCSARYGSVVVINCHEDQCDALLVLPGQDTVKYLTLPNITGTKARILRSGMAVSLGSNRREARDIERRPWIETDSANDFGSILAVIWTDIVKPVLDFLGYTHNPPMSTSTMPHITWCPTGAMSFLPLHAAGDYTQPRSRVFDYVISSYTPTLTALLESTPSTLGINSGLLAIGQQATPGHSRLPGTATELALVKAHTEPISRYSQLIDHQATTTAVLDAMEQHHWVHLACHAHQNVDNATESGFFLHDGTLDLAAINRRSFRNKGLAFLSACQTATGDQELPDEAIHLASGMLMAGYTSVIATMWSVGDSDAPVVADEVYARLMKDGKLGNGEAGRALQEAVAVLRERVGEESFEQWVPFIHIGS</sequence>
<organism evidence="2 3">
    <name type="scientific">Rhizoctonia solani</name>
    <dbReference type="NCBI Taxonomy" id="456999"/>
    <lineage>
        <taxon>Eukaryota</taxon>
        <taxon>Fungi</taxon>
        <taxon>Dikarya</taxon>
        <taxon>Basidiomycota</taxon>
        <taxon>Agaricomycotina</taxon>
        <taxon>Agaricomycetes</taxon>
        <taxon>Cantharellales</taxon>
        <taxon>Ceratobasidiaceae</taxon>
        <taxon>Rhizoctonia</taxon>
    </lineage>
</organism>
<gene>
    <name evidence="2" type="ORF">RDB_LOCUS111530</name>
</gene>
<proteinExistence type="predicted"/>
<evidence type="ECO:0000259" key="1">
    <source>
        <dbReference type="Pfam" id="PF12770"/>
    </source>
</evidence>
<dbReference type="Pfam" id="PF12770">
    <property type="entry name" value="CHAT"/>
    <property type="match status" value="1"/>
</dbReference>
<feature type="domain" description="CHAT" evidence="1">
    <location>
        <begin position="820"/>
        <end position="1078"/>
    </location>
</feature>
<dbReference type="SUPFAM" id="SSF48452">
    <property type="entry name" value="TPR-like"/>
    <property type="match status" value="1"/>
</dbReference>
<accession>A0A8H3GZ23</accession>
<comment type="caution">
    <text evidence="2">The sequence shown here is derived from an EMBL/GenBank/DDBJ whole genome shotgun (WGS) entry which is preliminary data.</text>
</comment>